<reference evidence="1" key="2">
    <citation type="submission" date="2025-09" db="UniProtKB">
        <authorList>
            <consortium name="EnsemblPlants"/>
        </authorList>
    </citation>
    <scope>IDENTIFICATION</scope>
</reference>
<sequence>MVASGTDPCTLSADMVPMHVTAAMDTVMEAAFYRHSVPVTFWKLMRWMNIGRERKLSGAEVVLRRFATDKINTRMASRSGTSSDILSHYINDPEYLDQDGEPGDLLRNTLINKMVALRDPIASALPWLIYNIATNPHALVGMRKELAPIAARKSNGGGTVIFGPEETGHLLYQRAALFESLRLYPPGLIEHKTALVDDVLPSGHKVHQGDNIFISVYSMGRMESLWGQDCRDFRPDRWITEDGSKLRHVPSYKFMPFNTGPRACIGKNIAVAQITAIAATIVWNFDVEVLEKCRVKPKLSVVLQMKNGLMVKVKKRASANASR</sequence>
<organism evidence="1 2">
    <name type="scientific">Avena sativa</name>
    <name type="common">Oat</name>
    <dbReference type="NCBI Taxonomy" id="4498"/>
    <lineage>
        <taxon>Eukaryota</taxon>
        <taxon>Viridiplantae</taxon>
        <taxon>Streptophyta</taxon>
        <taxon>Embryophyta</taxon>
        <taxon>Tracheophyta</taxon>
        <taxon>Spermatophyta</taxon>
        <taxon>Magnoliopsida</taxon>
        <taxon>Liliopsida</taxon>
        <taxon>Poales</taxon>
        <taxon>Poaceae</taxon>
        <taxon>BOP clade</taxon>
        <taxon>Pooideae</taxon>
        <taxon>Poodae</taxon>
        <taxon>Poeae</taxon>
        <taxon>Poeae Chloroplast Group 1 (Aveneae type)</taxon>
        <taxon>Aveninae</taxon>
        <taxon>Avena</taxon>
    </lineage>
</organism>
<dbReference type="Proteomes" id="UP001732700">
    <property type="component" value="Chromosome 1A"/>
</dbReference>
<protein>
    <submittedName>
        <fullName evidence="1">Uncharacterized protein</fullName>
    </submittedName>
</protein>
<keyword evidence="2" id="KW-1185">Reference proteome</keyword>
<reference evidence="1" key="1">
    <citation type="submission" date="2021-05" db="EMBL/GenBank/DDBJ databases">
        <authorList>
            <person name="Scholz U."/>
            <person name="Mascher M."/>
            <person name="Fiebig A."/>
        </authorList>
    </citation>
    <scope>NUCLEOTIDE SEQUENCE [LARGE SCALE GENOMIC DNA]</scope>
</reference>
<name>A0ACD5TAX7_AVESA</name>
<evidence type="ECO:0000313" key="1">
    <source>
        <dbReference type="EnsemblPlants" id="AVESA.00010b.r2.1AG0022170.1.CDS.1"/>
    </source>
</evidence>
<proteinExistence type="predicted"/>
<evidence type="ECO:0000313" key="2">
    <source>
        <dbReference type="Proteomes" id="UP001732700"/>
    </source>
</evidence>
<accession>A0ACD5TAX7</accession>
<dbReference type="EnsemblPlants" id="AVESA.00010b.r2.1AG0022170.1">
    <property type="protein sequence ID" value="AVESA.00010b.r2.1AG0022170.1.CDS.1"/>
    <property type="gene ID" value="AVESA.00010b.r2.1AG0022170"/>
</dbReference>